<dbReference type="PANTHER" id="PTHR10900:SF77">
    <property type="entry name" value="FI19380P1"/>
    <property type="match status" value="1"/>
</dbReference>
<dbReference type="SUPFAM" id="SSF82153">
    <property type="entry name" value="FAS1 domain"/>
    <property type="match status" value="1"/>
</dbReference>
<dbReference type="InterPro" id="IPR036378">
    <property type="entry name" value="FAS1_dom_sf"/>
</dbReference>
<protein>
    <submittedName>
        <fullName evidence="3">Fasciclin domain-containing protein</fullName>
    </submittedName>
</protein>
<evidence type="ECO:0000313" key="3">
    <source>
        <dbReference type="EMBL" id="WNZ26592.1"/>
    </source>
</evidence>
<dbReference type="PROSITE" id="PS50213">
    <property type="entry name" value="FAS1"/>
    <property type="match status" value="1"/>
</dbReference>
<reference evidence="3" key="1">
    <citation type="submission" date="2020-05" db="EMBL/GenBank/DDBJ databases">
        <authorList>
            <person name="Zhu T."/>
            <person name="Keshari N."/>
            <person name="Lu X."/>
        </authorList>
    </citation>
    <scope>NUCLEOTIDE SEQUENCE</scope>
    <source>
        <strain evidence="3">NK1-12</strain>
    </source>
</reference>
<evidence type="ECO:0000256" key="1">
    <source>
        <dbReference type="SAM" id="MobiDB-lite"/>
    </source>
</evidence>
<organism evidence="3">
    <name type="scientific">Leptolyngbya sp. NK1-12</name>
    <dbReference type="NCBI Taxonomy" id="2547451"/>
    <lineage>
        <taxon>Bacteria</taxon>
        <taxon>Bacillati</taxon>
        <taxon>Cyanobacteriota</taxon>
        <taxon>Cyanophyceae</taxon>
        <taxon>Leptolyngbyales</taxon>
        <taxon>Leptolyngbyaceae</taxon>
        <taxon>Leptolyngbya group</taxon>
        <taxon>Leptolyngbya</taxon>
    </lineage>
</organism>
<dbReference type="Gene3D" id="2.30.180.10">
    <property type="entry name" value="FAS1 domain"/>
    <property type="match status" value="1"/>
</dbReference>
<evidence type="ECO:0000259" key="2">
    <source>
        <dbReference type="PROSITE" id="PS50213"/>
    </source>
</evidence>
<dbReference type="GO" id="GO:0005615">
    <property type="term" value="C:extracellular space"/>
    <property type="evidence" value="ECO:0007669"/>
    <property type="project" value="TreeGrafter"/>
</dbReference>
<feature type="compositionally biased region" description="Polar residues" evidence="1">
    <location>
        <begin position="1"/>
        <end position="34"/>
    </location>
</feature>
<sequence>MPAVESQTPEVQTPASGDPQSPTLSVPAQPQSAPSEAEAPTSNTPAPAPAVAATSGTIVDIASASDSFQTLVAALTEAELAEVLAGEGPFTVFAPTDEAFAALPEGTVEELLKPENRERLVTILKYHVVSGAYPSSSLSSGEVPTVAGSPVMVDVSEGQVTVNGANVIQPDITATNGVIHVIDRVILPPQ</sequence>
<feature type="compositionally biased region" description="Low complexity" evidence="1">
    <location>
        <begin position="37"/>
        <end position="50"/>
    </location>
</feature>
<dbReference type="Pfam" id="PF02469">
    <property type="entry name" value="Fasciclin"/>
    <property type="match status" value="1"/>
</dbReference>
<dbReference type="PANTHER" id="PTHR10900">
    <property type="entry name" value="PERIOSTIN-RELATED"/>
    <property type="match status" value="1"/>
</dbReference>
<accession>A0AA96WXV1</accession>
<dbReference type="EMBL" id="CP053586">
    <property type="protein sequence ID" value="WNZ26592.1"/>
    <property type="molecule type" value="Genomic_DNA"/>
</dbReference>
<dbReference type="SMART" id="SM00554">
    <property type="entry name" value="FAS1"/>
    <property type="match status" value="1"/>
</dbReference>
<proteinExistence type="predicted"/>
<dbReference type="FunFam" id="2.30.180.10:FF:000019">
    <property type="entry name" value="Cell surface lipoprotein"/>
    <property type="match status" value="1"/>
</dbReference>
<dbReference type="AlphaFoldDB" id="A0AA96WXV1"/>
<feature type="region of interest" description="Disordered" evidence="1">
    <location>
        <begin position="1"/>
        <end position="50"/>
    </location>
</feature>
<dbReference type="InterPro" id="IPR000782">
    <property type="entry name" value="FAS1_domain"/>
</dbReference>
<dbReference type="InterPro" id="IPR050904">
    <property type="entry name" value="Adhesion/Biosynth-related"/>
</dbReference>
<name>A0AA96WXV1_9CYAN</name>
<gene>
    <name evidence="3" type="ORF">HJG54_13520</name>
</gene>
<feature type="domain" description="FAS1" evidence="2">
    <location>
        <begin position="55"/>
        <end position="186"/>
    </location>
</feature>